<gene>
    <name evidence="8" type="primary">tcyC</name>
    <name evidence="8" type="ordered locus">MLP_20520</name>
</gene>
<keyword evidence="9" id="KW-1185">Reference proteome</keyword>
<dbReference type="PIRSF" id="PIRSF039085">
    <property type="entry name" value="ABC_ATPase_HisP"/>
    <property type="match status" value="1"/>
</dbReference>
<dbReference type="Gene3D" id="3.40.50.300">
    <property type="entry name" value="P-loop containing nucleotide triphosphate hydrolases"/>
    <property type="match status" value="1"/>
</dbReference>
<dbReference type="RefSeq" id="WP_013862938.1">
    <property type="nucleotide sequence ID" value="NC_015635.1"/>
</dbReference>
<dbReference type="InterPro" id="IPR027417">
    <property type="entry name" value="P-loop_NTPase"/>
</dbReference>
<dbReference type="CDD" id="cd03262">
    <property type="entry name" value="ABC_HisP_GlnQ"/>
    <property type="match status" value="1"/>
</dbReference>
<dbReference type="eggNOG" id="COG1126">
    <property type="taxonomic scope" value="Bacteria"/>
</dbReference>
<dbReference type="GO" id="GO:0015424">
    <property type="term" value="F:ABC-type amino acid transporter activity"/>
    <property type="evidence" value="ECO:0007669"/>
    <property type="project" value="InterPro"/>
</dbReference>
<dbReference type="KEGG" id="mph:MLP_20520"/>
<evidence type="ECO:0000256" key="5">
    <source>
        <dbReference type="ARBA" id="ARBA00022840"/>
    </source>
</evidence>
<keyword evidence="4" id="KW-0547">Nucleotide-binding</keyword>
<evidence type="ECO:0000313" key="9">
    <source>
        <dbReference type="Proteomes" id="UP000007947"/>
    </source>
</evidence>
<evidence type="ECO:0000256" key="3">
    <source>
        <dbReference type="ARBA" id="ARBA00022475"/>
    </source>
</evidence>
<dbReference type="SUPFAM" id="SSF52540">
    <property type="entry name" value="P-loop containing nucleoside triphosphate hydrolases"/>
    <property type="match status" value="1"/>
</dbReference>
<keyword evidence="6" id="KW-0472">Membrane</keyword>
<keyword evidence="2" id="KW-0813">Transport</keyword>
<evidence type="ECO:0000256" key="1">
    <source>
        <dbReference type="ARBA" id="ARBA00004202"/>
    </source>
</evidence>
<keyword evidence="3" id="KW-1003">Cell membrane</keyword>
<dbReference type="EMBL" id="AP012204">
    <property type="protein sequence ID" value="BAK35066.1"/>
    <property type="molecule type" value="Genomic_DNA"/>
</dbReference>
<comment type="subcellular location">
    <subcellularLocation>
        <location evidence="1">Cell membrane</location>
        <topology evidence="1">Peripheral membrane protein</topology>
    </subcellularLocation>
</comment>
<dbReference type="InterPro" id="IPR003593">
    <property type="entry name" value="AAA+_ATPase"/>
</dbReference>
<dbReference type="SMART" id="SM00382">
    <property type="entry name" value="AAA"/>
    <property type="match status" value="1"/>
</dbReference>
<dbReference type="Proteomes" id="UP000007947">
    <property type="component" value="Chromosome"/>
</dbReference>
<dbReference type="InterPro" id="IPR003439">
    <property type="entry name" value="ABC_transporter-like_ATP-bd"/>
</dbReference>
<feature type="domain" description="ABC transporter" evidence="7">
    <location>
        <begin position="18"/>
        <end position="256"/>
    </location>
</feature>
<evidence type="ECO:0000259" key="7">
    <source>
        <dbReference type="PROSITE" id="PS50893"/>
    </source>
</evidence>
<evidence type="ECO:0000256" key="6">
    <source>
        <dbReference type="ARBA" id="ARBA00023136"/>
    </source>
</evidence>
<protein>
    <submittedName>
        <fullName evidence="8">Putative cystine ABC transporter ATP-binding protein</fullName>
    </submittedName>
</protein>
<dbReference type="PROSITE" id="PS00211">
    <property type="entry name" value="ABC_TRANSPORTER_1"/>
    <property type="match status" value="1"/>
</dbReference>
<dbReference type="InterPro" id="IPR017871">
    <property type="entry name" value="ABC_transporter-like_CS"/>
</dbReference>
<name>F5XDP3_MICPN</name>
<dbReference type="InterPro" id="IPR050086">
    <property type="entry name" value="MetN_ABC_transporter-like"/>
</dbReference>
<dbReference type="AlphaFoldDB" id="F5XDP3"/>
<dbReference type="GO" id="GO:0005886">
    <property type="term" value="C:plasma membrane"/>
    <property type="evidence" value="ECO:0007669"/>
    <property type="project" value="UniProtKB-SubCell"/>
</dbReference>
<accession>F5XDP3</accession>
<evidence type="ECO:0000256" key="4">
    <source>
        <dbReference type="ARBA" id="ARBA00022741"/>
    </source>
</evidence>
<dbReference type="GO" id="GO:0005524">
    <property type="term" value="F:ATP binding"/>
    <property type="evidence" value="ECO:0007669"/>
    <property type="project" value="UniProtKB-KW"/>
</dbReference>
<reference evidence="8 9" key="1">
    <citation type="submission" date="2011-05" db="EMBL/GenBank/DDBJ databases">
        <title>Whole genome sequence of Microlunatus phosphovorus NM-1.</title>
        <authorList>
            <person name="Hosoyama A."/>
            <person name="Sasaki K."/>
            <person name="Harada T."/>
            <person name="Igarashi R."/>
            <person name="Kawakoshi A."/>
            <person name="Sasagawa M."/>
            <person name="Fukada J."/>
            <person name="Nakamura S."/>
            <person name="Katano Y."/>
            <person name="Hanada S."/>
            <person name="Kamagata Y."/>
            <person name="Nakamura N."/>
            <person name="Yamazaki S."/>
            <person name="Fujita N."/>
        </authorList>
    </citation>
    <scope>NUCLEOTIDE SEQUENCE [LARGE SCALE GENOMIC DNA]</scope>
    <source>
        <strain evidence="9">ATCC 700054 / DSM 10555 / JCM 9379 / NBRC 101784 / NCIMB 13414 / VKM Ac-1990 / NM-1</strain>
    </source>
</reference>
<evidence type="ECO:0000313" key="8">
    <source>
        <dbReference type="EMBL" id="BAK35066.1"/>
    </source>
</evidence>
<dbReference type="InterPro" id="IPR030679">
    <property type="entry name" value="ABC_ATPase_HisP-typ"/>
</dbReference>
<dbReference type="PANTHER" id="PTHR43166:SF35">
    <property type="entry name" value="L-CYSTINE IMPORT ATP-BINDING PROTEIN TCYN"/>
    <property type="match status" value="1"/>
</dbReference>
<dbReference type="GO" id="GO:0016887">
    <property type="term" value="F:ATP hydrolysis activity"/>
    <property type="evidence" value="ECO:0007669"/>
    <property type="project" value="InterPro"/>
</dbReference>
<proteinExistence type="predicted"/>
<sequence length="263" mass="28219">MSGFAVSEVGLEGGRVLLSATQLHKRFGDNEVLKGIDFDVPAGSVSVLIGPSGSGKTTVLRSLNGLELPDSGTVRIGDVSVDYGAQPTKKDVARLRAQSAMVFQGHNLFPHLTVLQNVTEGPLLVQRRPAGEVRTEALALLDRVGLASKAEQYPFQLSGGQQQRVGIARALALRPQLMLFDEPTSALDPELVGEVLAVMKDLAGEGWTMVVVTHEIRFAQSVADQVLFMDGGVVVESGPPEAVLENPQQPRTRTFLHRILDPI</sequence>
<dbReference type="HOGENOM" id="CLU_000604_1_22_11"/>
<keyword evidence="5 8" id="KW-0067">ATP-binding</keyword>
<dbReference type="STRING" id="1032480.MLP_20520"/>
<dbReference type="Pfam" id="PF00005">
    <property type="entry name" value="ABC_tran"/>
    <property type="match status" value="1"/>
</dbReference>
<evidence type="ECO:0000256" key="2">
    <source>
        <dbReference type="ARBA" id="ARBA00022448"/>
    </source>
</evidence>
<dbReference type="PROSITE" id="PS50893">
    <property type="entry name" value="ABC_TRANSPORTER_2"/>
    <property type="match status" value="1"/>
</dbReference>
<dbReference type="OrthoDB" id="9806471at2"/>
<dbReference type="PANTHER" id="PTHR43166">
    <property type="entry name" value="AMINO ACID IMPORT ATP-BINDING PROTEIN"/>
    <property type="match status" value="1"/>
</dbReference>
<organism evidence="8 9">
    <name type="scientific">Microlunatus phosphovorus (strain ATCC 700054 / DSM 10555 / JCM 9379 / NBRC 101784 / NCIMB 13414 / VKM Ac-1990 / NM-1)</name>
    <dbReference type="NCBI Taxonomy" id="1032480"/>
    <lineage>
        <taxon>Bacteria</taxon>
        <taxon>Bacillati</taxon>
        <taxon>Actinomycetota</taxon>
        <taxon>Actinomycetes</taxon>
        <taxon>Propionibacteriales</taxon>
        <taxon>Propionibacteriaceae</taxon>
        <taxon>Microlunatus</taxon>
    </lineage>
</organism>